<sequence length="218" mass="22765">MAFTWLTQHSCRHGLAMDATACGKNNQQKWSRMALLIEQPIIIDGRGLSILVRLVHLAPSGYGLSILLRLVHLAAALSIWLLAGLSICGLSGCGLGCLLAASPTPANASFPFHAGPACRASVGDTRVPRQTHAAVVTGGPDSAPPPVHLALCVTSDQSCSPSRSFPGLLSHTVEYTTSCDRRPSSVLPPTHQPAPTPFLLPPPSSLRPPPSALLPSPS</sequence>
<gene>
    <name evidence="2" type="ORF">PMIN01_07653</name>
</gene>
<dbReference type="AlphaFoldDB" id="A0A9P6GHZ2"/>
<evidence type="ECO:0000313" key="2">
    <source>
        <dbReference type="EMBL" id="KAF9734750.1"/>
    </source>
</evidence>
<dbReference type="EMBL" id="WJXW01000007">
    <property type="protein sequence ID" value="KAF9734750.1"/>
    <property type="molecule type" value="Genomic_DNA"/>
</dbReference>
<dbReference type="Proteomes" id="UP000756921">
    <property type="component" value="Unassembled WGS sequence"/>
</dbReference>
<proteinExistence type="predicted"/>
<feature type="region of interest" description="Disordered" evidence="1">
    <location>
        <begin position="180"/>
        <end position="218"/>
    </location>
</feature>
<organism evidence="2 3">
    <name type="scientific">Paraphaeosphaeria minitans</name>
    <dbReference type="NCBI Taxonomy" id="565426"/>
    <lineage>
        <taxon>Eukaryota</taxon>
        <taxon>Fungi</taxon>
        <taxon>Dikarya</taxon>
        <taxon>Ascomycota</taxon>
        <taxon>Pezizomycotina</taxon>
        <taxon>Dothideomycetes</taxon>
        <taxon>Pleosporomycetidae</taxon>
        <taxon>Pleosporales</taxon>
        <taxon>Massarineae</taxon>
        <taxon>Didymosphaeriaceae</taxon>
        <taxon>Paraphaeosphaeria</taxon>
    </lineage>
</organism>
<keyword evidence="3" id="KW-1185">Reference proteome</keyword>
<accession>A0A9P6GHZ2</accession>
<feature type="compositionally biased region" description="Pro residues" evidence="1">
    <location>
        <begin position="190"/>
        <end position="218"/>
    </location>
</feature>
<reference evidence="2" key="1">
    <citation type="journal article" date="2020" name="Mol. Plant Microbe Interact.">
        <title>Genome Sequence of the Biocontrol Agent Coniothyrium minitans strain Conio (IMI 134523).</title>
        <authorList>
            <person name="Patel D."/>
            <person name="Shittu T.A."/>
            <person name="Baroncelli R."/>
            <person name="Muthumeenakshi S."/>
            <person name="Osborne T.H."/>
            <person name="Janganan T.K."/>
            <person name="Sreenivasaprasad S."/>
        </authorList>
    </citation>
    <scope>NUCLEOTIDE SEQUENCE</scope>
    <source>
        <strain evidence="2">Conio</strain>
    </source>
</reference>
<evidence type="ECO:0000313" key="3">
    <source>
        <dbReference type="Proteomes" id="UP000756921"/>
    </source>
</evidence>
<name>A0A9P6GHZ2_9PLEO</name>
<evidence type="ECO:0000256" key="1">
    <source>
        <dbReference type="SAM" id="MobiDB-lite"/>
    </source>
</evidence>
<protein>
    <submittedName>
        <fullName evidence="2">Uncharacterized protein</fullName>
    </submittedName>
</protein>
<comment type="caution">
    <text evidence="2">The sequence shown here is derived from an EMBL/GenBank/DDBJ whole genome shotgun (WGS) entry which is preliminary data.</text>
</comment>